<protein>
    <submittedName>
        <fullName evidence="3">Uncharacterized protein</fullName>
    </submittedName>
</protein>
<evidence type="ECO:0000256" key="2">
    <source>
        <dbReference type="SAM" id="Phobius"/>
    </source>
</evidence>
<dbReference type="AlphaFoldDB" id="A0A6I4TI01"/>
<reference evidence="3 4" key="1">
    <citation type="submission" date="2019-12" db="EMBL/GenBank/DDBJ databases">
        <title>Genomic-based taxomic classification of the family Erythrobacteraceae.</title>
        <authorList>
            <person name="Xu L."/>
        </authorList>
    </citation>
    <scope>NUCLEOTIDE SEQUENCE [LARGE SCALE GENOMIC DNA]</scope>
    <source>
        <strain evidence="3 4">JCM 12189</strain>
    </source>
</reference>
<feature type="transmembrane region" description="Helical" evidence="2">
    <location>
        <begin position="12"/>
        <end position="30"/>
    </location>
</feature>
<evidence type="ECO:0000313" key="3">
    <source>
        <dbReference type="EMBL" id="MXO94797.1"/>
    </source>
</evidence>
<proteinExistence type="predicted"/>
<feature type="region of interest" description="Disordered" evidence="1">
    <location>
        <begin position="67"/>
        <end position="102"/>
    </location>
</feature>
<gene>
    <name evidence="3" type="ORF">GRI34_00005</name>
</gene>
<organism evidence="3 4">
    <name type="scientific">Qipengyuania aquimaris</name>
    <dbReference type="NCBI Taxonomy" id="255984"/>
    <lineage>
        <taxon>Bacteria</taxon>
        <taxon>Pseudomonadati</taxon>
        <taxon>Pseudomonadota</taxon>
        <taxon>Alphaproteobacteria</taxon>
        <taxon>Sphingomonadales</taxon>
        <taxon>Erythrobacteraceae</taxon>
        <taxon>Qipengyuania</taxon>
    </lineage>
</organism>
<name>A0A6I4TI01_9SPHN</name>
<keyword evidence="2" id="KW-0472">Membrane</keyword>
<keyword evidence="2" id="KW-1133">Transmembrane helix</keyword>
<comment type="caution">
    <text evidence="3">The sequence shown here is derived from an EMBL/GenBank/DDBJ whole genome shotgun (WGS) entry which is preliminary data.</text>
</comment>
<dbReference type="RefSeq" id="WP_160594179.1">
    <property type="nucleotide sequence ID" value="NZ_WTYI01000001.1"/>
</dbReference>
<dbReference type="Proteomes" id="UP000432727">
    <property type="component" value="Unassembled WGS sequence"/>
</dbReference>
<feature type="transmembrane region" description="Helical" evidence="2">
    <location>
        <begin position="42"/>
        <end position="61"/>
    </location>
</feature>
<accession>A0A6I4TI01</accession>
<sequence>MGRADDDQSRHVVNFLCIGAILIVIAILSYPDADDFYYRSAYRAVVLGGLAFICFGLAAWYQFKGPERSDRSFGKRRRAAARRSNHDPLNAGSSSAAAMPMSPSIPEAKGRRGAGRITYIERGSITPSRPTDLGFEIVARSTLFSSKLGAVLSLGGQVLESDVAYSLDCRFHPAWIGLANCPSISSPEFPGIVKFFMGKFSPVSRSTDSITYLLHPMEAPAHMFRVDHDGVVRFSNDEKYANLDILTDTLPLLMALDTWHELAPDPGRLIFFAVPGHLA</sequence>
<evidence type="ECO:0000313" key="4">
    <source>
        <dbReference type="Proteomes" id="UP000432727"/>
    </source>
</evidence>
<feature type="compositionally biased region" description="Low complexity" evidence="1">
    <location>
        <begin position="93"/>
        <end position="102"/>
    </location>
</feature>
<dbReference type="EMBL" id="WTYI01000001">
    <property type="protein sequence ID" value="MXO94797.1"/>
    <property type="molecule type" value="Genomic_DNA"/>
</dbReference>
<keyword evidence="2" id="KW-0812">Transmembrane</keyword>
<evidence type="ECO:0000256" key="1">
    <source>
        <dbReference type="SAM" id="MobiDB-lite"/>
    </source>
</evidence>
<keyword evidence="4" id="KW-1185">Reference proteome</keyword>
<feature type="compositionally biased region" description="Basic residues" evidence="1">
    <location>
        <begin position="74"/>
        <end position="83"/>
    </location>
</feature>